<feature type="domain" description="Bacterial sugar transferase" evidence="11">
    <location>
        <begin position="336"/>
        <end position="525"/>
    </location>
</feature>
<feature type="transmembrane region" description="Helical" evidence="10">
    <location>
        <begin position="101"/>
        <end position="119"/>
    </location>
</feature>
<dbReference type="GO" id="GO:0000271">
    <property type="term" value="P:polysaccharide biosynthetic process"/>
    <property type="evidence" value="ECO:0007669"/>
    <property type="project" value="InterPro"/>
</dbReference>
<evidence type="ECO:0000256" key="3">
    <source>
        <dbReference type="ARBA" id="ARBA00006464"/>
    </source>
</evidence>
<accession>A0A2Z2NKF7</accession>
<dbReference type="EC" id="2.-.-.-" evidence="12"/>
<feature type="transmembrane region" description="Helical" evidence="10">
    <location>
        <begin position="338"/>
        <end position="360"/>
    </location>
</feature>
<keyword evidence="8 10" id="KW-0472">Membrane</keyword>
<dbReference type="GO" id="GO:0016780">
    <property type="term" value="F:phosphotransferase activity, for other substituted phosphate groups"/>
    <property type="evidence" value="ECO:0007669"/>
    <property type="project" value="TreeGrafter"/>
</dbReference>
<feature type="transmembrane region" description="Helical" evidence="10">
    <location>
        <begin position="163"/>
        <end position="182"/>
    </location>
</feature>
<dbReference type="NCBIfam" id="TIGR03025">
    <property type="entry name" value="EPS_sugtrans"/>
    <property type="match status" value="1"/>
</dbReference>
<sequence length="532" mass="61016">MTDTMKKQGRVHPDIRQSNEPPLSRTDAVRKSSQMDPAIGQVSWIEDEQESSPRLEKYRWALLMLGDLCAILVSFSIGWVLSKLLRSSFHLPLFAKESVPQTVLFVLCYFVMAQLFLSYRWGHYSRFKSFWTEVSQLTKMTLYSAAIGTSVLFMLRMHFSRLWIIFSIACLLLINPLTRLLVKRMMAAAGIWFRPLVIIGTSNRAVESAEALCCDIAMGYRMAAFIQLQTAASRTGTGENFKTGYLSSFQAEQLISSVIRDHNAPHILYAMDTLEDFQYYTVLLDKLTMNSENVIIAPPLMGIPLSGTELMGVTRHDSIMLRLDNNLRKKTSRIIKRTFDLLISSALIVVLSPLLLFLYMKLRREGGSAVFAHSRIGRHGRSFDCLKFRSMVVNANEVLAELLASNEDARREWNRDFKLRNDPRITPLGRFLRKSNLDELPQLFNVLKGDMSLVGPRPIVHEEVDRYGDKFAYYKATRPGMTGLWQTSGRNDLSYAERVDLDVRYVRNWSLWQDIVALLRTFPLFVKRKGVY</sequence>
<dbReference type="OrthoDB" id="9808602at2"/>
<keyword evidence="5 12" id="KW-0808">Transferase</keyword>
<dbReference type="NCBIfam" id="TIGR03022">
    <property type="entry name" value="WbaP_sugtrans"/>
    <property type="match status" value="1"/>
</dbReference>
<evidence type="ECO:0000256" key="1">
    <source>
        <dbReference type="ARBA" id="ARBA00004141"/>
    </source>
</evidence>
<comment type="subcellular location">
    <subcellularLocation>
        <location evidence="2">Cell membrane</location>
    </subcellularLocation>
    <subcellularLocation>
        <location evidence="1">Membrane</location>
        <topology evidence="1">Multi-pass membrane protein</topology>
    </subcellularLocation>
</comment>
<gene>
    <name evidence="12" type="primary">epsL_1</name>
    <name evidence="12" type="ORF">IMCC3135_04410</name>
</gene>
<feature type="transmembrane region" description="Helical" evidence="10">
    <location>
        <begin position="60"/>
        <end position="81"/>
    </location>
</feature>
<evidence type="ECO:0000259" key="11">
    <source>
        <dbReference type="Pfam" id="PF02397"/>
    </source>
</evidence>
<evidence type="ECO:0000256" key="7">
    <source>
        <dbReference type="ARBA" id="ARBA00022989"/>
    </source>
</evidence>
<evidence type="ECO:0000256" key="10">
    <source>
        <dbReference type="SAM" id="Phobius"/>
    </source>
</evidence>
<evidence type="ECO:0000256" key="6">
    <source>
        <dbReference type="ARBA" id="ARBA00022692"/>
    </source>
</evidence>
<keyword evidence="13" id="KW-1185">Reference proteome</keyword>
<feature type="transmembrane region" description="Helical" evidence="10">
    <location>
        <begin position="140"/>
        <end position="157"/>
    </location>
</feature>
<reference evidence="12 13" key="1">
    <citation type="submission" date="2016-12" db="EMBL/GenBank/DDBJ databases">
        <authorList>
            <person name="Song W.-J."/>
            <person name="Kurnit D.M."/>
        </authorList>
    </citation>
    <scope>NUCLEOTIDE SEQUENCE [LARGE SCALE GENOMIC DNA]</scope>
    <source>
        <strain evidence="12 13">IMCC3135</strain>
    </source>
</reference>
<evidence type="ECO:0000256" key="8">
    <source>
        <dbReference type="ARBA" id="ARBA00023136"/>
    </source>
</evidence>
<dbReference type="InterPro" id="IPR003362">
    <property type="entry name" value="Bact_transf"/>
</dbReference>
<dbReference type="InterPro" id="IPR017475">
    <property type="entry name" value="EPS_sugar_tfrase"/>
</dbReference>
<dbReference type="RefSeq" id="WP_088916481.1">
    <property type="nucleotide sequence ID" value="NZ_CP018632.1"/>
</dbReference>
<dbReference type="AlphaFoldDB" id="A0A2Z2NKF7"/>
<evidence type="ECO:0000313" key="13">
    <source>
        <dbReference type="Proteomes" id="UP000250079"/>
    </source>
</evidence>
<dbReference type="KEGG" id="gai:IMCC3135_04410"/>
<name>A0A2Z2NKF7_9GAMM</name>
<comment type="similarity">
    <text evidence="3">Belongs to the bacterial sugar transferase family.</text>
</comment>
<evidence type="ECO:0000313" key="12">
    <source>
        <dbReference type="EMBL" id="ASJ70995.1"/>
    </source>
</evidence>
<feature type="compositionally biased region" description="Basic and acidic residues" evidence="9">
    <location>
        <begin position="1"/>
        <end position="17"/>
    </location>
</feature>
<feature type="region of interest" description="Disordered" evidence="9">
    <location>
        <begin position="1"/>
        <end position="35"/>
    </location>
</feature>
<dbReference type="PANTHER" id="PTHR30576">
    <property type="entry name" value="COLANIC BIOSYNTHESIS UDP-GLUCOSE LIPID CARRIER TRANSFERASE"/>
    <property type="match status" value="1"/>
</dbReference>
<keyword evidence="6 10" id="KW-0812">Transmembrane</keyword>
<dbReference type="PANTHER" id="PTHR30576:SF4">
    <property type="entry name" value="UNDECAPRENYL-PHOSPHATE GALACTOSE PHOSPHOTRANSFERASE"/>
    <property type="match status" value="1"/>
</dbReference>
<evidence type="ECO:0000256" key="2">
    <source>
        <dbReference type="ARBA" id="ARBA00004236"/>
    </source>
</evidence>
<dbReference type="Pfam" id="PF02397">
    <property type="entry name" value="Bac_transf"/>
    <property type="match status" value="1"/>
</dbReference>
<evidence type="ECO:0000256" key="4">
    <source>
        <dbReference type="ARBA" id="ARBA00022475"/>
    </source>
</evidence>
<organism evidence="12 13">
    <name type="scientific">Granulosicoccus antarcticus IMCC3135</name>
    <dbReference type="NCBI Taxonomy" id="1192854"/>
    <lineage>
        <taxon>Bacteria</taxon>
        <taxon>Pseudomonadati</taxon>
        <taxon>Pseudomonadota</taxon>
        <taxon>Gammaproteobacteria</taxon>
        <taxon>Chromatiales</taxon>
        <taxon>Granulosicoccaceae</taxon>
        <taxon>Granulosicoccus</taxon>
    </lineage>
</organism>
<evidence type="ECO:0000256" key="5">
    <source>
        <dbReference type="ARBA" id="ARBA00022679"/>
    </source>
</evidence>
<keyword evidence="7 10" id="KW-1133">Transmembrane helix</keyword>
<protein>
    <submittedName>
        <fullName evidence="12">Putative sugar transferase EpsL</fullName>
        <ecNumber evidence="12">2.-.-.-</ecNumber>
    </submittedName>
</protein>
<dbReference type="GO" id="GO:0005886">
    <property type="term" value="C:plasma membrane"/>
    <property type="evidence" value="ECO:0007669"/>
    <property type="project" value="UniProtKB-SubCell"/>
</dbReference>
<keyword evidence="4" id="KW-1003">Cell membrane</keyword>
<dbReference type="InterPro" id="IPR017472">
    <property type="entry name" value="Undecaprenyl-P_galact_Ptfrase"/>
</dbReference>
<dbReference type="Proteomes" id="UP000250079">
    <property type="component" value="Chromosome"/>
</dbReference>
<proteinExistence type="inferred from homology"/>
<evidence type="ECO:0000256" key="9">
    <source>
        <dbReference type="SAM" id="MobiDB-lite"/>
    </source>
</evidence>
<dbReference type="EMBL" id="CP018632">
    <property type="protein sequence ID" value="ASJ70995.1"/>
    <property type="molecule type" value="Genomic_DNA"/>
</dbReference>